<dbReference type="Pfam" id="PF14079">
    <property type="entry name" value="DUF4260"/>
    <property type="match status" value="1"/>
</dbReference>
<gene>
    <name evidence="2" type="ORF">G6L72_11375</name>
    <name evidence="3" type="ORF">G6M88_04595</name>
</gene>
<evidence type="ECO:0000313" key="5">
    <source>
        <dbReference type="Proteomes" id="UP000822331"/>
    </source>
</evidence>
<dbReference type="KEGG" id="arui:G6M88_04595"/>
<keyword evidence="1" id="KW-0812">Transmembrane</keyword>
<reference evidence="3" key="2">
    <citation type="submission" date="2020-02" db="EMBL/GenBank/DDBJ databases">
        <title>Unexpected conservation and global transmission of agrobacterial virulence plasmids.</title>
        <authorList>
            <person name="Weisberg A.J."/>
            <person name="Davis E.W. II"/>
            <person name="Tabima J.R."/>
            <person name="Belcher M.S."/>
            <person name="Miller M."/>
            <person name="Kuo C.-H."/>
            <person name="Loper J.E."/>
            <person name="Grunwald N.J."/>
            <person name="Putnam M.L."/>
            <person name="Chang J.H."/>
        </authorList>
    </citation>
    <scope>NUCLEOTIDE SEQUENCE</scope>
    <source>
        <strain evidence="3">W2/73</strain>
    </source>
</reference>
<dbReference type="InterPro" id="IPR025356">
    <property type="entry name" value="DUF4260"/>
</dbReference>
<proteinExistence type="predicted"/>
<feature type="transmembrane region" description="Helical" evidence="1">
    <location>
        <begin position="6"/>
        <end position="24"/>
    </location>
</feature>
<organism evidence="3 4">
    <name type="scientific">Agrobacterium rubi</name>
    <dbReference type="NCBI Taxonomy" id="28099"/>
    <lineage>
        <taxon>Bacteria</taxon>
        <taxon>Pseudomonadati</taxon>
        <taxon>Pseudomonadota</taxon>
        <taxon>Alphaproteobacteria</taxon>
        <taxon>Hyphomicrobiales</taxon>
        <taxon>Rhizobiaceae</taxon>
        <taxon>Rhizobium/Agrobacterium group</taxon>
        <taxon>Agrobacterium</taxon>
    </lineage>
</organism>
<dbReference type="EMBL" id="JAAMCP010000005">
    <property type="protein sequence ID" value="NTF37305.1"/>
    <property type="molecule type" value="Genomic_DNA"/>
</dbReference>
<dbReference type="Proteomes" id="UP000822331">
    <property type="component" value="Unassembled WGS sequence"/>
</dbReference>
<dbReference type="AlphaFoldDB" id="A0AAE7R411"/>
<evidence type="ECO:0000313" key="4">
    <source>
        <dbReference type="Proteomes" id="UP000663912"/>
    </source>
</evidence>
<feature type="transmembrane region" description="Helical" evidence="1">
    <location>
        <begin position="31"/>
        <end position="50"/>
    </location>
</feature>
<evidence type="ECO:0000256" key="1">
    <source>
        <dbReference type="SAM" id="Phobius"/>
    </source>
</evidence>
<dbReference type="Proteomes" id="UP000663912">
    <property type="component" value="Chromosome 1"/>
</dbReference>
<sequence>MAGAVVWQRFEGLVCFVAGIALFLHWNEMAWWSAVLIFFVPDLTFFGYLFGSKVGSMCYNLAHIYAFGIILLTIGIVGSTPIFIGCGALWLAHSGFDRMLGYGLKLPDSFSSTHLGRIGKQRFP</sequence>
<keyword evidence="1" id="KW-1133">Transmembrane helix</keyword>
<protein>
    <submittedName>
        <fullName evidence="3">DUF4260 domain-containing protein</fullName>
    </submittedName>
</protein>
<accession>A0AAE7R411</accession>
<name>A0AAE7R411_9HYPH</name>
<evidence type="ECO:0000313" key="3">
    <source>
        <dbReference type="EMBL" id="QTG01545.1"/>
    </source>
</evidence>
<evidence type="ECO:0000313" key="2">
    <source>
        <dbReference type="EMBL" id="NTF37305.1"/>
    </source>
</evidence>
<reference evidence="2 5" key="1">
    <citation type="journal article" date="2020" name="Science">
        <title>Unexpected conservation and global transmission of agrobacterial virulence plasmids.</title>
        <authorList>
            <person name="Weisberg A.J."/>
            <person name="Davis E.W. 2nd"/>
            <person name="Tabima J."/>
            <person name="Belcher M.S."/>
            <person name="Miller M."/>
            <person name="Kuo C.H."/>
            <person name="Loper J.E."/>
            <person name="Grunwald N.J."/>
            <person name="Putnam M.L."/>
            <person name="Chang J.H."/>
        </authorList>
    </citation>
    <scope>NUCLEOTIDE SEQUENCE [LARGE SCALE GENOMIC DNA]</scope>
    <source>
        <strain evidence="2 5">A19/93</strain>
    </source>
</reference>
<dbReference type="EMBL" id="CP049206">
    <property type="protein sequence ID" value="QTG01545.1"/>
    <property type="molecule type" value="Genomic_DNA"/>
</dbReference>
<keyword evidence="5" id="KW-1185">Reference proteome</keyword>
<feature type="transmembrane region" description="Helical" evidence="1">
    <location>
        <begin position="62"/>
        <end position="92"/>
    </location>
</feature>
<keyword evidence="1" id="KW-0472">Membrane</keyword>